<keyword evidence="1" id="KW-0732">Signal</keyword>
<dbReference type="InterPro" id="IPR001124">
    <property type="entry name" value="Lipid-bd_serum_glycop_C"/>
</dbReference>
<proteinExistence type="predicted"/>
<comment type="function">
    <text evidence="1">The cytotoxic action of BPI is limited to many species of Gram-negative bacteria; this specificity may be explained by a strong affinity of the very basic N-terminal half for the negatively charged lipopolysaccharides that are unique to the Gram-negative bacterial outer envelope.</text>
</comment>
<dbReference type="InterPro" id="IPR032942">
    <property type="entry name" value="BPI/LBP/Plunc"/>
</dbReference>
<dbReference type="PANTHER" id="PTHR10504:SF84">
    <property type="entry name" value="BACTERICIDAL PERMEABILITY-INCREASING PROTEIN"/>
    <property type="match status" value="1"/>
</dbReference>
<comment type="subunit">
    <text evidence="1">Monomer. Homodimer; disulfide-linked.</text>
</comment>
<keyword evidence="1" id="KW-1015">Disulfide bond</keyword>
<keyword evidence="1" id="KW-0391">Immunity</keyword>
<comment type="domain">
    <text evidence="1">The N-terminal region may be exposed to the interior of the granule, whereas the C-terminal portion may be embedded in the membrane. During phagocytosis and degranulation, proteases may be released and activated and cleave BPI at the junction of the N- and C-terminal portions of the molecule, providing controlled release of the N-terminal antibacterial fragment when bacteria are ingested.</text>
</comment>
<sequence>MGLKGVFYNTQQRVEPPSSPPAFSLASQNTNMFYIAVSAFTINSAFMIFETHPDLKLELKVETVKEPIIKFEPNHVILQLLSTVTAYDVQSGNTPTQLFVLNLESVASVQVSVEEGDLALDLTLEKIEGSMNGKPFKVQIKKKSLLKVC</sequence>
<organism evidence="3">
    <name type="scientific">Cyprinus carpio</name>
    <name type="common">Common carp</name>
    <dbReference type="NCBI Taxonomy" id="7962"/>
    <lineage>
        <taxon>Eukaryota</taxon>
        <taxon>Metazoa</taxon>
        <taxon>Chordata</taxon>
        <taxon>Craniata</taxon>
        <taxon>Vertebrata</taxon>
        <taxon>Euteleostomi</taxon>
        <taxon>Actinopterygii</taxon>
        <taxon>Neopterygii</taxon>
        <taxon>Teleostei</taxon>
        <taxon>Ostariophysi</taxon>
        <taxon>Cypriniformes</taxon>
        <taxon>Cyprinidae</taxon>
        <taxon>Cyprininae</taxon>
        <taxon>Cyprinus</taxon>
    </lineage>
</organism>
<dbReference type="Pfam" id="PF02886">
    <property type="entry name" value="LBP_BPI_CETP_C"/>
    <property type="match status" value="1"/>
</dbReference>
<dbReference type="OrthoDB" id="10255543at2759"/>
<keyword evidence="1" id="KW-0929">Antimicrobial</keyword>
<accession>A0A9R0AT19</accession>
<name>A0A9R0AT19_CYPCA</name>
<comment type="subcellular location">
    <subcellularLocation>
        <location evidence="1">Secreted</location>
    </subcellularLocation>
</comment>
<dbReference type="KEGG" id="ccar:122143722"/>
<protein>
    <recommendedName>
        <fullName evidence="1">Bactericidal permeability-increasing protein</fullName>
        <shortName evidence="1">BPI</shortName>
    </recommendedName>
</protein>
<keyword evidence="1" id="KW-0325">Glycoprotein</keyword>
<keyword evidence="1" id="KW-0964">Secreted</keyword>
<dbReference type="RefSeq" id="XP_042610254.1">
    <property type="nucleotide sequence ID" value="XM_042754320.1"/>
</dbReference>
<dbReference type="GO" id="GO:0050829">
    <property type="term" value="P:defense response to Gram-negative bacterium"/>
    <property type="evidence" value="ECO:0007669"/>
    <property type="project" value="UniProtKB-UniRule"/>
</dbReference>
<dbReference type="GeneID" id="122143722"/>
<feature type="domain" description="Lipid-binding serum glycoprotein C-terminal" evidence="2">
    <location>
        <begin position="50"/>
        <end position="128"/>
    </location>
</feature>
<dbReference type="AlphaFoldDB" id="A0A9R0AT19"/>
<dbReference type="GO" id="GO:0005615">
    <property type="term" value="C:extracellular space"/>
    <property type="evidence" value="ECO:0007669"/>
    <property type="project" value="UniProtKB-UniRule"/>
</dbReference>
<evidence type="ECO:0000256" key="1">
    <source>
        <dbReference type="RuleBase" id="RU369039"/>
    </source>
</evidence>
<keyword evidence="1" id="KW-0399">Innate immunity</keyword>
<keyword evidence="1" id="KW-0044">Antibiotic</keyword>
<dbReference type="PANTHER" id="PTHR10504">
    <property type="entry name" value="BACTERICIDAL PERMEABILITY-INCREASING BPI PROTEIN-RELATED"/>
    <property type="match status" value="1"/>
</dbReference>
<dbReference type="GO" id="GO:0008289">
    <property type="term" value="F:lipid binding"/>
    <property type="evidence" value="ECO:0007669"/>
    <property type="project" value="InterPro"/>
</dbReference>
<dbReference type="GO" id="GO:0045087">
    <property type="term" value="P:innate immune response"/>
    <property type="evidence" value="ECO:0007669"/>
    <property type="project" value="UniProtKB-UniRule"/>
</dbReference>
<dbReference type="Proteomes" id="UP001155660">
    <property type="component" value="Unplaced"/>
</dbReference>
<reference evidence="3" key="1">
    <citation type="submission" date="2025-08" db="UniProtKB">
        <authorList>
            <consortium name="RefSeq"/>
        </authorList>
    </citation>
    <scope>IDENTIFICATION</scope>
    <source>
        <tissue evidence="3">Muscle</tissue>
    </source>
</reference>
<comment type="domain">
    <text evidence="1">The N- and C-terminal barrels adopt an identical fold despite having only 13% of conserved residues.</text>
</comment>
<evidence type="ECO:0000259" key="2">
    <source>
        <dbReference type="Pfam" id="PF02886"/>
    </source>
</evidence>
<evidence type="ECO:0000313" key="3">
    <source>
        <dbReference type="RefSeq" id="XP_042610254.1"/>
    </source>
</evidence>
<gene>
    <name evidence="3" type="primary">LOC122143722</name>
</gene>